<proteinExistence type="predicted"/>
<reference evidence="3 4" key="2">
    <citation type="submission" date="2016-03" db="EMBL/GenBank/DDBJ databases">
        <title>New uncultured bacterium of the family Gallionellaceae from acid mine drainage: description and reconstruction of genome based on metagenomic analysis of microbial community.</title>
        <authorList>
            <person name="Kadnikov V."/>
            <person name="Ivasenko D."/>
            <person name="Beletsky A."/>
            <person name="Mardanov A."/>
            <person name="Danilova E."/>
            <person name="Pimenov N."/>
            <person name="Karnachuk O."/>
            <person name="Ravin N."/>
        </authorList>
    </citation>
    <scope>NUCLEOTIDE SEQUENCE [LARGE SCALE GENOMIC DNA]</scope>
    <source>
        <strain evidence="3">ShG14-8</strain>
    </source>
</reference>
<dbReference type="GO" id="GO:0016020">
    <property type="term" value="C:membrane"/>
    <property type="evidence" value="ECO:0007669"/>
    <property type="project" value="InterPro"/>
</dbReference>
<comment type="caution">
    <text evidence="3">The sequence shown here is derived from an EMBL/GenBank/DDBJ whole genome shotgun (WGS) entry which is preliminary data.</text>
</comment>
<evidence type="ECO:0000259" key="2">
    <source>
        <dbReference type="Pfam" id="PF06580"/>
    </source>
</evidence>
<keyword evidence="1" id="KW-0472">Membrane</keyword>
<name>A0A139BWB0_9PROT</name>
<keyword evidence="3" id="KW-0808">Transferase</keyword>
<sequence length="373" mass="42013">MNNPRSIKQKARPDTLPNFRNLGILLRILLITNGLAILQAILQANTWGGVALHLMQIATLLTPVLFCSLLLLWVAQPWLNRLSYLRGVIAIMAMVVVLTLSIYEYGGDLYNSSGNSAYYFDEARYALLGVVVCGILLLYFRLRAKMLSRALHEARLQVLRARIRPHFLFNTINAVLGIVRAQPRKAETALEDMADLFRMAMSDARDLVPLSREIQLSKQYIALEQLRMGERLSVDWQMQDVPEVALIPPLLLQPLLENAVYHGIEALPQGGTITISLGRVGDELRITVENPCVERNSADSGSHGVADMLNNYEHGRSVPRDSGNKQRSNKMALLNIRERLDLLFDAEASYQVQTDKNLYRVEIVLPYIKDRPA</sequence>
<keyword evidence="1" id="KW-1133">Transmembrane helix</keyword>
<dbReference type="Proteomes" id="UP000070578">
    <property type="component" value="Unassembled WGS sequence"/>
</dbReference>
<dbReference type="PANTHER" id="PTHR34220">
    <property type="entry name" value="SENSOR HISTIDINE KINASE YPDA"/>
    <property type="match status" value="1"/>
</dbReference>
<protein>
    <submittedName>
        <fullName evidence="3">Signal transduction histidine kinase, LytS</fullName>
    </submittedName>
</protein>
<feature type="domain" description="Signal transduction histidine kinase internal region" evidence="2">
    <location>
        <begin position="154"/>
        <end position="232"/>
    </location>
</feature>
<keyword evidence="1" id="KW-0812">Transmembrane</keyword>
<dbReference type="PANTHER" id="PTHR34220:SF7">
    <property type="entry name" value="SENSOR HISTIDINE KINASE YPDA"/>
    <property type="match status" value="1"/>
</dbReference>
<dbReference type="InterPro" id="IPR010559">
    <property type="entry name" value="Sig_transdc_His_kin_internal"/>
</dbReference>
<organism evidence="3 4">
    <name type="scientific">Candidatus Gallionella acididurans</name>
    <dbReference type="NCBI Taxonomy" id="1796491"/>
    <lineage>
        <taxon>Bacteria</taxon>
        <taxon>Pseudomonadati</taxon>
        <taxon>Pseudomonadota</taxon>
        <taxon>Betaproteobacteria</taxon>
        <taxon>Nitrosomonadales</taxon>
        <taxon>Gallionellaceae</taxon>
        <taxon>Gallionella</taxon>
    </lineage>
</organism>
<dbReference type="InterPro" id="IPR036890">
    <property type="entry name" value="HATPase_C_sf"/>
</dbReference>
<feature type="transmembrane region" description="Helical" evidence="1">
    <location>
        <begin position="123"/>
        <end position="142"/>
    </location>
</feature>
<dbReference type="AlphaFoldDB" id="A0A139BWB0"/>
<feature type="transmembrane region" description="Helical" evidence="1">
    <location>
        <begin position="84"/>
        <end position="103"/>
    </location>
</feature>
<dbReference type="PATRIC" id="fig|1796491.3.peg.641"/>
<dbReference type="GO" id="GO:0000155">
    <property type="term" value="F:phosphorelay sensor kinase activity"/>
    <property type="evidence" value="ECO:0007669"/>
    <property type="project" value="InterPro"/>
</dbReference>
<dbReference type="EMBL" id="LSLI01000008">
    <property type="protein sequence ID" value="KXS33286.1"/>
    <property type="molecule type" value="Genomic_DNA"/>
</dbReference>
<feature type="transmembrane region" description="Helical" evidence="1">
    <location>
        <begin position="21"/>
        <end position="42"/>
    </location>
</feature>
<evidence type="ECO:0000313" key="3">
    <source>
        <dbReference type="EMBL" id="KXS33286.1"/>
    </source>
</evidence>
<dbReference type="SUPFAM" id="SSF55874">
    <property type="entry name" value="ATPase domain of HSP90 chaperone/DNA topoisomerase II/histidine kinase"/>
    <property type="match status" value="1"/>
</dbReference>
<dbReference type="InterPro" id="IPR050640">
    <property type="entry name" value="Bact_2-comp_sensor_kinase"/>
</dbReference>
<feature type="transmembrane region" description="Helical" evidence="1">
    <location>
        <begin position="54"/>
        <end position="75"/>
    </location>
</feature>
<evidence type="ECO:0000256" key="1">
    <source>
        <dbReference type="SAM" id="Phobius"/>
    </source>
</evidence>
<evidence type="ECO:0000313" key="4">
    <source>
        <dbReference type="Proteomes" id="UP000070578"/>
    </source>
</evidence>
<keyword evidence="3" id="KW-0418">Kinase</keyword>
<dbReference type="Pfam" id="PF06580">
    <property type="entry name" value="His_kinase"/>
    <property type="match status" value="1"/>
</dbReference>
<dbReference type="Gene3D" id="3.30.565.10">
    <property type="entry name" value="Histidine kinase-like ATPase, C-terminal domain"/>
    <property type="match status" value="1"/>
</dbReference>
<accession>A0A139BWB0</accession>
<gene>
    <name evidence="3" type="ORF">AWT59_0589</name>
</gene>
<reference evidence="3 4" key="1">
    <citation type="submission" date="2016-02" db="EMBL/GenBank/DDBJ databases">
        <authorList>
            <person name="Wen L."/>
            <person name="He K."/>
            <person name="Yang H."/>
        </authorList>
    </citation>
    <scope>NUCLEOTIDE SEQUENCE [LARGE SCALE GENOMIC DNA]</scope>
    <source>
        <strain evidence="3">ShG14-8</strain>
    </source>
</reference>